<accession>M3B758</accession>
<name>M3B758_PSEFD</name>
<dbReference type="KEGG" id="pfj:MYCFIDRAFT_207505"/>
<gene>
    <name evidence="1" type="ORF">MYCFIDRAFT_207505</name>
</gene>
<evidence type="ECO:0000313" key="1">
    <source>
        <dbReference type="EMBL" id="EME85163.1"/>
    </source>
</evidence>
<dbReference type="GeneID" id="19336600"/>
<protein>
    <submittedName>
        <fullName evidence="1">Uncharacterized protein</fullName>
    </submittedName>
</protein>
<dbReference type="VEuPathDB" id="FungiDB:MYCFIDRAFT_207505"/>
<dbReference type="RefSeq" id="XP_007925627.1">
    <property type="nucleotide sequence ID" value="XM_007927436.1"/>
</dbReference>
<reference evidence="1 2" key="1">
    <citation type="journal article" date="2012" name="PLoS Pathog.">
        <title>Diverse lifestyles and strategies of plant pathogenesis encoded in the genomes of eighteen Dothideomycetes fungi.</title>
        <authorList>
            <person name="Ohm R.A."/>
            <person name="Feau N."/>
            <person name="Henrissat B."/>
            <person name="Schoch C.L."/>
            <person name="Horwitz B.A."/>
            <person name="Barry K.W."/>
            <person name="Condon B.J."/>
            <person name="Copeland A.C."/>
            <person name="Dhillon B."/>
            <person name="Glaser F."/>
            <person name="Hesse C.N."/>
            <person name="Kosti I."/>
            <person name="LaButti K."/>
            <person name="Lindquist E.A."/>
            <person name="Lucas S."/>
            <person name="Salamov A.A."/>
            <person name="Bradshaw R.E."/>
            <person name="Ciuffetti L."/>
            <person name="Hamelin R.C."/>
            <person name="Kema G.H.J."/>
            <person name="Lawrence C."/>
            <person name="Scott J.A."/>
            <person name="Spatafora J.W."/>
            <person name="Turgeon B.G."/>
            <person name="de Wit P.J.G.M."/>
            <person name="Zhong S."/>
            <person name="Goodwin S.B."/>
            <person name="Grigoriev I.V."/>
        </authorList>
    </citation>
    <scope>NUCLEOTIDE SEQUENCE [LARGE SCALE GENOMIC DNA]</scope>
    <source>
        <strain evidence="1 2">CIRAD86</strain>
    </source>
</reference>
<proteinExistence type="predicted"/>
<keyword evidence="2" id="KW-1185">Reference proteome</keyword>
<evidence type="ECO:0000313" key="2">
    <source>
        <dbReference type="Proteomes" id="UP000016932"/>
    </source>
</evidence>
<sequence>MIFAKIRTACNWAEYYYRYLFGLDGIVGKRFLTFYKVCALFQKEPTPIGRNSRRRTRRLFHAETLRDWMRGLDVGNLSLCGCEFSCPEGRHGSAGYFYRLLPELRLVALMTSVVQSL</sequence>
<organism evidence="1 2">
    <name type="scientific">Pseudocercospora fijiensis (strain CIRAD86)</name>
    <name type="common">Black leaf streak disease fungus</name>
    <name type="synonym">Mycosphaerella fijiensis</name>
    <dbReference type="NCBI Taxonomy" id="383855"/>
    <lineage>
        <taxon>Eukaryota</taxon>
        <taxon>Fungi</taxon>
        <taxon>Dikarya</taxon>
        <taxon>Ascomycota</taxon>
        <taxon>Pezizomycotina</taxon>
        <taxon>Dothideomycetes</taxon>
        <taxon>Dothideomycetidae</taxon>
        <taxon>Mycosphaerellales</taxon>
        <taxon>Mycosphaerellaceae</taxon>
        <taxon>Pseudocercospora</taxon>
    </lineage>
</organism>
<dbReference type="HOGENOM" id="CLU_2085819_0_0_1"/>
<dbReference type="AlphaFoldDB" id="M3B758"/>
<dbReference type="EMBL" id="KB446557">
    <property type="protein sequence ID" value="EME85163.1"/>
    <property type="molecule type" value="Genomic_DNA"/>
</dbReference>
<dbReference type="Proteomes" id="UP000016932">
    <property type="component" value="Unassembled WGS sequence"/>
</dbReference>